<dbReference type="EMBL" id="FNXT01001029">
    <property type="protein sequence ID" value="SZX71148.1"/>
    <property type="molecule type" value="Genomic_DNA"/>
</dbReference>
<dbReference type="SMART" id="SM01411">
    <property type="entry name" value="Ephrin_rec_like"/>
    <property type="match status" value="8"/>
</dbReference>
<keyword evidence="1" id="KW-0732">Signal</keyword>
<feature type="signal peptide" evidence="1">
    <location>
        <begin position="1"/>
        <end position="16"/>
    </location>
</feature>
<evidence type="ECO:0000313" key="4">
    <source>
        <dbReference type="EMBL" id="SZX71148.1"/>
    </source>
</evidence>
<feature type="domain" description="Apple" evidence="3">
    <location>
        <begin position="842"/>
        <end position="867"/>
    </location>
</feature>
<dbReference type="Gene3D" id="2.10.50.10">
    <property type="entry name" value="Tumor Necrosis Factor Receptor, subunit A, domain 2"/>
    <property type="match status" value="2"/>
</dbReference>
<dbReference type="Pfam" id="PF14295">
    <property type="entry name" value="PAN_4"/>
    <property type="match status" value="1"/>
</dbReference>
<feature type="domain" description="Apple" evidence="2">
    <location>
        <begin position="733"/>
        <end position="780"/>
    </location>
</feature>
<dbReference type="InterPro" id="IPR003609">
    <property type="entry name" value="Pan_app"/>
</dbReference>
<name>A0A383W0C6_TETOB</name>
<proteinExistence type="predicted"/>
<protein>
    <recommendedName>
        <fullName evidence="2 3">Apple domain-containing protein</fullName>
    </recommendedName>
</protein>
<dbReference type="Proteomes" id="UP000256970">
    <property type="component" value="Unassembled WGS sequence"/>
</dbReference>
<dbReference type="AlphaFoldDB" id="A0A383W0C6"/>
<evidence type="ECO:0000259" key="3">
    <source>
        <dbReference type="Pfam" id="PF14295"/>
    </source>
</evidence>
<evidence type="ECO:0000259" key="2">
    <source>
        <dbReference type="Pfam" id="PF00024"/>
    </source>
</evidence>
<evidence type="ECO:0000256" key="1">
    <source>
        <dbReference type="SAM" id="SignalP"/>
    </source>
</evidence>
<dbReference type="Pfam" id="PF00024">
    <property type="entry name" value="PAN_1"/>
    <property type="match status" value="1"/>
</dbReference>
<gene>
    <name evidence="4" type="ORF">BQ4739_LOCUS11280</name>
</gene>
<accession>A0A383W0C6</accession>
<organism evidence="4 5">
    <name type="scientific">Tetradesmus obliquus</name>
    <name type="common">Green alga</name>
    <name type="synonym">Acutodesmus obliquus</name>
    <dbReference type="NCBI Taxonomy" id="3088"/>
    <lineage>
        <taxon>Eukaryota</taxon>
        <taxon>Viridiplantae</taxon>
        <taxon>Chlorophyta</taxon>
        <taxon>core chlorophytes</taxon>
        <taxon>Chlorophyceae</taxon>
        <taxon>CS clade</taxon>
        <taxon>Sphaeropleales</taxon>
        <taxon>Scenedesmaceae</taxon>
        <taxon>Tetradesmus</taxon>
    </lineage>
</organism>
<feature type="chain" id="PRO_5017078453" description="Apple domain-containing protein" evidence="1">
    <location>
        <begin position="17"/>
        <end position="917"/>
    </location>
</feature>
<reference evidence="4 5" key="1">
    <citation type="submission" date="2016-10" db="EMBL/GenBank/DDBJ databases">
        <authorList>
            <person name="Cai Z."/>
        </authorList>
    </citation>
    <scope>NUCLEOTIDE SEQUENCE [LARGE SCALE GENOMIC DNA]</scope>
</reference>
<sequence>MRALTLLLVLSGAVAAYSSRPSAAGRGLLQSAYSCSTQNGGCTACPAGCSTTGCVRTSTGGLWVCTRCTPFSTTLAASAPNNTRPGVDGSCGCAPGYYLIKSASAWECRICDLDSYCPGGTEFESQKKACPTGMVTRTLGSTGFTFCVNAPGYSYTAPRSGWFDPPSQTPCPINTFNPGYNRLATCTPCPPGLKTSGGLGGTGATPFAQAASIPTGYTKSFPAIATDATTMATNQGQCLVPPGFYVTSSNKVVRCPKGEFRAGYAAAGTSSSKCNRCPRGTTTWGAASQDISYCDQILPGHYWKSASASVALQAADPSSEVVHLCDRGSYCPDKYPVDSASNPTTGRIYCQGGLWTRIPGAKSAADCMVPPGYKYNTVGGSLSQRKCSTSDGEFFNDWRAWNATGVDKCDECGSSTGALTIKSDDYEPVPTFWVMGFSVPATTDNLARTSRSCYIEAGEGMVLDKGVYRKIQCKGRNYGVSNRTYGLSQNPCKDCPLGMVTTAEVCSNSAYTAPGGFFDPRACCVPKGFGFDGVEAKLCARGTYNDGMEGPADMCKPCPEGTTTKPNSALASDVDDITDCAWTRPGYGRVANDGWTPGTALAKCAIGTYSVGEVPASADPAPVCTPCSPRTTLVEGATNEGFCAVCPPGQGESNAETTTCSACKSGFFGSARRGPGDTACKKCPGATSTTFNFLYGPSNNPMPVEATTVTSATSVLQCLLSFASVMDANWYYFAGGSDMTIVTAGTDVACMNKCGETEECQFFTWDYKDQKCYLRAPTTGGDGKVKVAYKVLAGTNMGEERRRALLANNRTASPKMMGSGEWSWWNDAAAGTLGTTYSLSGLSSTATMTECLVACNDDEECAAAVLTATAPILDSTASVTCTFKKGLMLAPNTEESASTKRSMLRYRTIMTDKPSGM</sequence>
<keyword evidence="5" id="KW-1185">Reference proteome</keyword>
<evidence type="ECO:0000313" key="5">
    <source>
        <dbReference type="Proteomes" id="UP000256970"/>
    </source>
</evidence>
<dbReference type="Gene3D" id="3.50.4.10">
    <property type="entry name" value="Hepatocyte Growth Factor"/>
    <property type="match status" value="1"/>
</dbReference>